<accession>Q23ZC5</accession>
<evidence type="ECO:0000313" key="2">
    <source>
        <dbReference type="Proteomes" id="UP000009168"/>
    </source>
</evidence>
<reference evidence="2" key="1">
    <citation type="journal article" date="2006" name="PLoS Biol.">
        <title>Macronuclear genome sequence of the ciliate Tetrahymena thermophila, a model eukaryote.</title>
        <authorList>
            <person name="Eisen J.A."/>
            <person name="Coyne R.S."/>
            <person name="Wu M."/>
            <person name="Wu D."/>
            <person name="Thiagarajan M."/>
            <person name="Wortman J.R."/>
            <person name="Badger J.H."/>
            <person name="Ren Q."/>
            <person name="Amedeo P."/>
            <person name="Jones K.M."/>
            <person name="Tallon L.J."/>
            <person name="Delcher A.L."/>
            <person name="Salzberg S.L."/>
            <person name="Silva J.C."/>
            <person name="Haas B.J."/>
            <person name="Majoros W.H."/>
            <person name="Farzad M."/>
            <person name="Carlton J.M."/>
            <person name="Smith R.K. Jr."/>
            <person name="Garg J."/>
            <person name="Pearlman R.E."/>
            <person name="Karrer K.M."/>
            <person name="Sun L."/>
            <person name="Manning G."/>
            <person name="Elde N.C."/>
            <person name="Turkewitz A.P."/>
            <person name="Asai D.J."/>
            <person name="Wilkes D.E."/>
            <person name="Wang Y."/>
            <person name="Cai H."/>
            <person name="Collins K."/>
            <person name="Stewart B.A."/>
            <person name="Lee S.R."/>
            <person name="Wilamowska K."/>
            <person name="Weinberg Z."/>
            <person name="Ruzzo W.L."/>
            <person name="Wloga D."/>
            <person name="Gaertig J."/>
            <person name="Frankel J."/>
            <person name="Tsao C.-C."/>
            <person name="Gorovsky M.A."/>
            <person name="Keeling P.J."/>
            <person name="Waller R.F."/>
            <person name="Patron N.J."/>
            <person name="Cherry J.M."/>
            <person name="Stover N.A."/>
            <person name="Krieger C.J."/>
            <person name="del Toro C."/>
            <person name="Ryder H.F."/>
            <person name="Williamson S.C."/>
            <person name="Barbeau R.A."/>
            <person name="Hamilton E.P."/>
            <person name="Orias E."/>
        </authorList>
    </citation>
    <scope>NUCLEOTIDE SEQUENCE [LARGE SCALE GENOMIC DNA]</scope>
    <source>
        <strain evidence="2">SB210</strain>
    </source>
</reference>
<protein>
    <submittedName>
        <fullName evidence="1">Uncharacterized protein</fullName>
    </submittedName>
</protein>
<dbReference type="Proteomes" id="UP000009168">
    <property type="component" value="Unassembled WGS sequence"/>
</dbReference>
<dbReference type="KEGG" id="tet:TTHERM_00787380"/>
<sequence length="214" mass="25568">MFSQNNAMSVKKAADMLKIEAKYITAYLKSQNIQIKNKIKVVNDQLEQKYLLENLKDNILEILDQDPEWKTCVLRILFPKIKFGQIRQFERYFLSLTSEVRYSSIKFIQYYEGERFFGRGSFIYIHTIYDPLIYINLTYLEKFLSNDIPNKFFSSNPVIDVCKLKVFDSQFLINMQDQAFQDQDCINLEQQQESFNTDDYFQADDNIQNYYQSI</sequence>
<name>Q23ZC5_TETTS</name>
<keyword evidence="2" id="KW-1185">Reference proteome</keyword>
<dbReference type="EMBL" id="GG662552">
    <property type="protein sequence ID" value="EAS01932.3"/>
    <property type="molecule type" value="Genomic_DNA"/>
</dbReference>
<dbReference type="AlphaFoldDB" id="Q23ZC5"/>
<dbReference type="GeneID" id="7831222"/>
<evidence type="ECO:0000313" key="1">
    <source>
        <dbReference type="EMBL" id="EAS01932.3"/>
    </source>
</evidence>
<dbReference type="InParanoid" id="Q23ZC5"/>
<organism evidence="1 2">
    <name type="scientific">Tetrahymena thermophila (strain SB210)</name>
    <dbReference type="NCBI Taxonomy" id="312017"/>
    <lineage>
        <taxon>Eukaryota</taxon>
        <taxon>Sar</taxon>
        <taxon>Alveolata</taxon>
        <taxon>Ciliophora</taxon>
        <taxon>Intramacronucleata</taxon>
        <taxon>Oligohymenophorea</taxon>
        <taxon>Hymenostomatida</taxon>
        <taxon>Tetrahymenina</taxon>
        <taxon>Tetrahymenidae</taxon>
        <taxon>Tetrahymena</taxon>
    </lineage>
</organism>
<gene>
    <name evidence="1" type="ORF">TTHERM_00787380</name>
</gene>
<dbReference type="RefSeq" id="XP_001022177.3">
    <property type="nucleotide sequence ID" value="XM_001022177.4"/>
</dbReference>
<proteinExistence type="predicted"/>
<dbReference type="HOGENOM" id="CLU_944877_0_0_1"/>